<proteinExistence type="predicted"/>
<dbReference type="GO" id="GO:0005886">
    <property type="term" value="C:plasma membrane"/>
    <property type="evidence" value="ECO:0007669"/>
    <property type="project" value="TreeGrafter"/>
</dbReference>
<dbReference type="GO" id="GO:0051301">
    <property type="term" value="P:cell division"/>
    <property type="evidence" value="ECO:0007669"/>
    <property type="project" value="TreeGrafter"/>
</dbReference>
<gene>
    <name evidence="3" type="primary">Dyak\GE25432</name>
    <name evidence="3" type="synonym">dyak_GLEANR_9063</name>
    <name evidence="3" type="synonym">GE25432</name>
    <name evidence="3" type="ORF">Dyak_GE25432</name>
</gene>
<feature type="domain" description="Senescence" evidence="2">
    <location>
        <begin position="14"/>
        <end position="156"/>
    </location>
</feature>
<dbReference type="eggNOG" id="KOG2709">
    <property type="taxonomic scope" value="Eukaryota"/>
</dbReference>
<evidence type="ECO:0000259" key="2">
    <source>
        <dbReference type="Pfam" id="PF06911"/>
    </source>
</evidence>
<dbReference type="InterPro" id="IPR009686">
    <property type="entry name" value="Senescence/spartin_C"/>
</dbReference>
<dbReference type="PANTHER" id="PTHR21068">
    <property type="entry name" value="SPARTIN"/>
    <property type="match status" value="1"/>
</dbReference>
<dbReference type="Pfam" id="PF06911">
    <property type="entry name" value="Senescence"/>
    <property type="match status" value="1"/>
</dbReference>
<dbReference type="KEGG" id="dya:Dyak_GE25432"/>
<dbReference type="OrthoDB" id="20821at2759"/>
<dbReference type="HOGENOM" id="CLU_1367829_0_0_1"/>
<dbReference type="AlphaFoldDB" id="B4PUG1"/>
<evidence type="ECO:0000313" key="3">
    <source>
        <dbReference type="EMBL" id="EDW95683.2"/>
    </source>
</evidence>
<dbReference type="GO" id="GO:0030514">
    <property type="term" value="P:negative regulation of BMP signaling pathway"/>
    <property type="evidence" value="ECO:0007669"/>
    <property type="project" value="TreeGrafter"/>
</dbReference>
<sequence>MVYVSSTTLVFLIVEVAQKVTHAAAGMTGWIAGKVGTASMAVGRYLAPHIQEQGSKLLQKGFGYDNSKANSTMEGAMTIAAGAVEGVSTVFDGLETSAKILGCSLSENSVKIIEHKYGQQTGNLASGTFDTVGNVFVVSQNVNYITPKGIAKKMVKRTGEAAVSDYKRDLRKSKSHFIDAGALYPDLRTLKE</sequence>
<keyword evidence="4" id="KW-1185">Reference proteome</keyword>
<accession>B4PUG1</accession>
<dbReference type="InterPro" id="IPR045036">
    <property type="entry name" value="Spartin-like"/>
</dbReference>
<dbReference type="EMBL" id="CM000160">
    <property type="protein sequence ID" value="EDW95683.2"/>
    <property type="molecule type" value="Genomic_DNA"/>
</dbReference>
<reference evidence="3 4" key="1">
    <citation type="journal article" date="2007" name="Nature">
        <title>Evolution of genes and genomes on the Drosophila phylogeny.</title>
        <authorList>
            <consortium name="Drosophila 12 Genomes Consortium"/>
            <person name="Clark A.G."/>
            <person name="Eisen M.B."/>
            <person name="Smith D.R."/>
            <person name="Bergman C.M."/>
            <person name="Oliver B."/>
            <person name="Markow T.A."/>
            <person name="Kaufman T.C."/>
            <person name="Kellis M."/>
            <person name="Gelbart W."/>
            <person name="Iyer V.N."/>
            <person name="Pollard D.A."/>
            <person name="Sackton T.B."/>
            <person name="Larracuente A.M."/>
            <person name="Singh N.D."/>
            <person name="Abad J.P."/>
            <person name="Abt D.N."/>
            <person name="Adryan B."/>
            <person name="Aguade M."/>
            <person name="Akashi H."/>
            <person name="Anderson W.W."/>
            <person name="Aquadro C.F."/>
            <person name="Ardell D.H."/>
            <person name="Arguello R."/>
            <person name="Artieri C.G."/>
            <person name="Barbash D.A."/>
            <person name="Barker D."/>
            <person name="Barsanti P."/>
            <person name="Batterham P."/>
            <person name="Batzoglou S."/>
            <person name="Begun D."/>
            <person name="Bhutkar A."/>
            <person name="Blanco E."/>
            <person name="Bosak S.A."/>
            <person name="Bradley R.K."/>
            <person name="Brand A.D."/>
            <person name="Brent M.R."/>
            <person name="Brooks A.N."/>
            <person name="Brown R.H."/>
            <person name="Butlin R.K."/>
            <person name="Caggese C."/>
            <person name="Calvi B.R."/>
            <person name="Bernardo de Carvalho A."/>
            <person name="Caspi A."/>
            <person name="Castrezana S."/>
            <person name="Celniker S.E."/>
            <person name="Chang J.L."/>
            <person name="Chapple C."/>
            <person name="Chatterji S."/>
            <person name="Chinwalla A."/>
            <person name="Civetta A."/>
            <person name="Clifton S.W."/>
            <person name="Comeron J.M."/>
            <person name="Costello J.C."/>
            <person name="Coyne J.A."/>
            <person name="Daub J."/>
            <person name="David R.G."/>
            <person name="Delcher A.L."/>
            <person name="Delehaunty K."/>
            <person name="Do C.B."/>
            <person name="Ebling H."/>
            <person name="Edwards K."/>
            <person name="Eickbush T."/>
            <person name="Evans J.D."/>
            <person name="Filipski A."/>
            <person name="Findeiss S."/>
            <person name="Freyhult E."/>
            <person name="Fulton L."/>
            <person name="Fulton R."/>
            <person name="Garcia A.C."/>
            <person name="Gardiner A."/>
            <person name="Garfield D.A."/>
            <person name="Garvin B.E."/>
            <person name="Gibson G."/>
            <person name="Gilbert D."/>
            <person name="Gnerre S."/>
            <person name="Godfrey J."/>
            <person name="Good R."/>
            <person name="Gotea V."/>
            <person name="Gravely B."/>
            <person name="Greenberg A.J."/>
            <person name="Griffiths-Jones S."/>
            <person name="Gross S."/>
            <person name="Guigo R."/>
            <person name="Gustafson E.A."/>
            <person name="Haerty W."/>
            <person name="Hahn M.W."/>
            <person name="Halligan D.L."/>
            <person name="Halpern A.L."/>
            <person name="Halter G.M."/>
            <person name="Han M.V."/>
            <person name="Heger A."/>
            <person name="Hillier L."/>
            <person name="Hinrichs A.S."/>
            <person name="Holmes I."/>
            <person name="Hoskins R.A."/>
            <person name="Hubisz M.J."/>
            <person name="Hultmark D."/>
            <person name="Huntley M.A."/>
            <person name="Jaffe D.B."/>
            <person name="Jagadeeshan S."/>
            <person name="Jeck W.R."/>
            <person name="Johnson J."/>
            <person name="Jones C.D."/>
            <person name="Jordan W.C."/>
            <person name="Karpen G.H."/>
            <person name="Kataoka E."/>
            <person name="Keightley P.D."/>
            <person name="Kheradpour P."/>
            <person name="Kirkness E.F."/>
            <person name="Koerich L.B."/>
            <person name="Kristiansen K."/>
            <person name="Kudrna D."/>
            <person name="Kulathinal R.J."/>
            <person name="Kumar S."/>
            <person name="Kwok R."/>
            <person name="Lander E."/>
            <person name="Langley C.H."/>
            <person name="Lapoint R."/>
            <person name="Lazzaro B.P."/>
            <person name="Lee S.J."/>
            <person name="Levesque L."/>
            <person name="Li R."/>
            <person name="Lin C.F."/>
            <person name="Lin M.F."/>
            <person name="Lindblad-Toh K."/>
            <person name="Llopart A."/>
            <person name="Long M."/>
            <person name="Low L."/>
            <person name="Lozovsky E."/>
            <person name="Lu J."/>
            <person name="Luo M."/>
            <person name="Machado C.A."/>
            <person name="Makalowski W."/>
            <person name="Marzo M."/>
            <person name="Matsuda M."/>
            <person name="Matzkin L."/>
            <person name="McAllister B."/>
            <person name="McBride C.S."/>
            <person name="McKernan B."/>
            <person name="McKernan K."/>
            <person name="Mendez-Lago M."/>
            <person name="Minx P."/>
            <person name="Mollenhauer M.U."/>
            <person name="Montooth K."/>
            <person name="Mount S.M."/>
            <person name="Mu X."/>
            <person name="Myers E."/>
            <person name="Negre B."/>
            <person name="Newfeld S."/>
            <person name="Nielsen R."/>
            <person name="Noor M.A."/>
            <person name="O'Grady P."/>
            <person name="Pachter L."/>
            <person name="Papaceit M."/>
            <person name="Parisi M.J."/>
            <person name="Parisi M."/>
            <person name="Parts L."/>
            <person name="Pedersen J.S."/>
            <person name="Pesole G."/>
            <person name="Phillippy A.M."/>
            <person name="Ponting C.P."/>
            <person name="Pop M."/>
            <person name="Porcelli D."/>
            <person name="Powell J.R."/>
            <person name="Prohaska S."/>
            <person name="Pruitt K."/>
            <person name="Puig M."/>
            <person name="Quesneville H."/>
            <person name="Ram K.R."/>
            <person name="Rand D."/>
            <person name="Rasmussen M.D."/>
            <person name="Reed L.K."/>
            <person name="Reenan R."/>
            <person name="Reily A."/>
            <person name="Remington K.A."/>
            <person name="Rieger T.T."/>
            <person name="Ritchie M.G."/>
            <person name="Robin C."/>
            <person name="Rogers Y.H."/>
            <person name="Rohde C."/>
            <person name="Rozas J."/>
            <person name="Rubenfield M.J."/>
            <person name="Ruiz A."/>
            <person name="Russo S."/>
            <person name="Salzberg S.L."/>
            <person name="Sanchez-Gracia A."/>
            <person name="Saranga D.J."/>
            <person name="Sato H."/>
            <person name="Schaeffer S.W."/>
            <person name="Schatz M.C."/>
            <person name="Schlenke T."/>
            <person name="Schwartz R."/>
            <person name="Segarra C."/>
            <person name="Singh R.S."/>
            <person name="Sirot L."/>
            <person name="Sirota M."/>
            <person name="Sisneros N.B."/>
            <person name="Smith C.D."/>
            <person name="Smith T.F."/>
            <person name="Spieth J."/>
            <person name="Stage D.E."/>
            <person name="Stark A."/>
            <person name="Stephan W."/>
            <person name="Strausberg R.L."/>
            <person name="Strempel S."/>
            <person name="Sturgill D."/>
            <person name="Sutton G."/>
            <person name="Sutton G.G."/>
            <person name="Tao W."/>
            <person name="Teichmann S."/>
            <person name="Tobari Y.N."/>
            <person name="Tomimura Y."/>
            <person name="Tsolas J.M."/>
            <person name="Valente V.L."/>
            <person name="Venter E."/>
            <person name="Venter J.C."/>
            <person name="Vicario S."/>
            <person name="Vieira F.G."/>
            <person name="Vilella A.J."/>
            <person name="Villasante A."/>
            <person name="Walenz B."/>
            <person name="Wang J."/>
            <person name="Wasserman M."/>
            <person name="Watts T."/>
            <person name="Wilson D."/>
            <person name="Wilson R.K."/>
            <person name="Wing R.A."/>
            <person name="Wolfner M.F."/>
            <person name="Wong A."/>
            <person name="Wong G.K."/>
            <person name="Wu C.I."/>
            <person name="Wu G."/>
            <person name="Yamamoto D."/>
            <person name="Yang H.P."/>
            <person name="Yang S.P."/>
            <person name="Yorke J.A."/>
            <person name="Yoshida K."/>
            <person name="Zdobnov E."/>
            <person name="Zhang P."/>
            <person name="Zhang Y."/>
            <person name="Zimin A.V."/>
            <person name="Baldwin J."/>
            <person name="Abdouelleil A."/>
            <person name="Abdulkadir J."/>
            <person name="Abebe A."/>
            <person name="Abera B."/>
            <person name="Abreu J."/>
            <person name="Acer S.C."/>
            <person name="Aftuck L."/>
            <person name="Alexander A."/>
            <person name="An P."/>
            <person name="Anderson E."/>
            <person name="Anderson S."/>
            <person name="Arachi H."/>
            <person name="Azer M."/>
            <person name="Bachantsang P."/>
            <person name="Barry A."/>
            <person name="Bayul T."/>
            <person name="Berlin A."/>
            <person name="Bessette D."/>
            <person name="Bloom T."/>
            <person name="Blye J."/>
            <person name="Boguslavskiy L."/>
            <person name="Bonnet C."/>
            <person name="Boukhgalter B."/>
            <person name="Bourzgui I."/>
            <person name="Brown A."/>
            <person name="Cahill P."/>
            <person name="Channer S."/>
            <person name="Cheshatsang Y."/>
            <person name="Chuda L."/>
            <person name="Citroen M."/>
            <person name="Collymore A."/>
            <person name="Cooke P."/>
            <person name="Costello M."/>
            <person name="D'Aco K."/>
            <person name="Daza R."/>
            <person name="De Haan G."/>
            <person name="DeGray S."/>
            <person name="DeMaso C."/>
            <person name="Dhargay N."/>
            <person name="Dooley K."/>
            <person name="Dooley E."/>
            <person name="Doricent M."/>
            <person name="Dorje P."/>
            <person name="Dorjee K."/>
            <person name="Dupes A."/>
            <person name="Elong R."/>
            <person name="Falk J."/>
            <person name="Farina A."/>
            <person name="Faro S."/>
            <person name="Ferguson D."/>
            <person name="Fisher S."/>
            <person name="Foley C.D."/>
            <person name="Franke A."/>
            <person name="Friedrich D."/>
            <person name="Gadbois L."/>
            <person name="Gearin G."/>
            <person name="Gearin C.R."/>
            <person name="Giannoukos G."/>
            <person name="Goode T."/>
            <person name="Graham J."/>
            <person name="Grandbois E."/>
            <person name="Grewal S."/>
            <person name="Gyaltsen K."/>
            <person name="Hafez N."/>
            <person name="Hagos B."/>
            <person name="Hall J."/>
            <person name="Henson C."/>
            <person name="Hollinger A."/>
            <person name="Honan T."/>
            <person name="Huard M.D."/>
            <person name="Hughes L."/>
            <person name="Hurhula B."/>
            <person name="Husby M.E."/>
            <person name="Kamat A."/>
            <person name="Kanga B."/>
            <person name="Kashin S."/>
            <person name="Khazanovich D."/>
            <person name="Kisner P."/>
            <person name="Lance K."/>
            <person name="Lara M."/>
            <person name="Lee W."/>
            <person name="Lennon N."/>
            <person name="Letendre F."/>
            <person name="LeVine R."/>
            <person name="Lipovsky A."/>
            <person name="Liu X."/>
            <person name="Liu J."/>
            <person name="Liu S."/>
            <person name="Lokyitsang T."/>
            <person name="Lokyitsang Y."/>
            <person name="Lubonja R."/>
            <person name="Lui A."/>
            <person name="MacDonald P."/>
            <person name="Magnisalis V."/>
            <person name="Maru K."/>
            <person name="Matthews C."/>
            <person name="McCusker W."/>
            <person name="McDonough S."/>
            <person name="Mehta T."/>
            <person name="Meldrim J."/>
            <person name="Meneus L."/>
            <person name="Mihai O."/>
            <person name="Mihalev A."/>
            <person name="Mihova T."/>
            <person name="Mittelman R."/>
            <person name="Mlenga V."/>
            <person name="Montmayeur A."/>
            <person name="Mulrain L."/>
            <person name="Navidi A."/>
            <person name="Naylor J."/>
            <person name="Negash T."/>
            <person name="Nguyen T."/>
            <person name="Nguyen N."/>
            <person name="Nicol R."/>
            <person name="Norbu C."/>
            <person name="Norbu N."/>
            <person name="Novod N."/>
            <person name="O'Neill B."/>
            <person name="Osman S."/>
            <person name="Markiewicz E."/>
            <person name="Oyono O.L."/>
            <person name="Patti C."/>
            <person name="Phunkhang P."/>
            <person name="Pierre F."/>
            <person name="Priest M."/>
            <person name="Raghuraman S."/>
            <person name="Rege F."/>
            <person name="Reyes R."/>
            <person name="Rise C."/>
            <person name="Rogov P."/>
            <person name="Ross K."/>
            <person name="Ryan E."/>
            <person name="Settipalli S."/>
            <person name="Shea T."/>
            <person name="Sherpa N."/>
            <person name="Shi L."/>
            <person name="Shih D."/>
            <person name="Sparrow T."/>
            <person name="Spaulding J."/>
            <person name="Stalker J."/>
            <person name="Stange-Thomann N."/>
            <person name="Stavropoulos S."/>
            <person name="Stone C."/>
            <person name="Strader C."/>
            <person name="Tesfaye S."/>
            <person name="Thomson T."/>
            <person name="Thoulutsang Y."/>
            <person name="Thoulutsang D."/>
            <person name="Topham K."/>
            <person name="Topping I."/>
            <person name="Tsamla T."/>
            <person name="Vassiliev H."/>
            <person name="Vo A."/>
            <person name="Wangchuk T."/>
            <person name="Wangdi T."/>
            <person name="Weiand M."/>
            <person name="Wilkinson J."/>
            <person name="Wilson A."/>
            <person name="Yadav S."/>
            <person name="Young G."/>
            <person name="Yu Q."/>
            <person name="Zembek L."/>
            <person name="Zhong D."/>
            <person name="Zimmer A."/>
            <person name="Zwirko Z."/>
            <person name="Jaffe D.B."/>
            <person name="Alvarez P."/>
            <person name="Brockman W."/>
            <person name="Butler J."/>
            <person name="Chin C."/>
            <person name="Gnerre S."/>
            <person name="Grabherr M."/>
            <person name="Kleber M."/>
            <person name="Mauceli E."/>
            <person name="MacCallum I."/>
        </authorList>
    </citation>
    <scope>NUCLEOTIDE SEQUENCE [LARGE SCALE GENOMIC DNA]</scope>
    <source>
        <strain evidence="4">Tai18E2 / Tucson 14021-0261.01</strain>
    </source>
</reference>
<name>B4PUG1_DROYA</name>
<reference evidence="3 4" key="2">
    <citation type="journal article" date="2007" name="PLoS Biol.">
        <title>Principles of genome evolution in the Drosophila melanogaster species group.</title>
        <authorList>
            <person name="Ranz J.M."/>
            <person name="Maurin D."/>
            <person name="Chan Y.S."/>
            <person name="von Grotthuss M."/>
            <person name="Hillier L.W."/>
            <person name="Roote J."/>
            <person name="Ashburner M."/>
            <person name="Bergman C.M."/>
        </authorList>
    </citation>
    <scope>NUCLEOTIDE SEQUENCE [LARGE SCALE GENOMIC DNA]</scope>
    <source>
        <strain evidence="4">Tai18E2 / Tucson 14021-0261.01</strain>
    </source>
</reference>
<protein>
    <recommendedName>
        <fullName evidence="2">Senescence domain-containing protein</fullName>
    </recommendedName>
</protein>
<organism evidence="3 4">
    <name type="scientific">Drosophila yakuba</name>
    <name type="common">Fruit fly</name>
    <dbReference type="NCBI Taxonomy" id="7245"/>
    <lineage>
        <taxon>Eukaryota</taxon>
        <taxon>Metazoa</taxon>
        <taxon>Ecdysozoa</taxon>
        <taxon>Arthropoda</taxon>
        <taxon>Hexapoda</taxon>
        <taxon>Insecta</taxon>
        <taxon>Pterygota</taxon>
        <taxon>Neoptera</taxon>
        <taxon>Endopterygota</taxon>
        <taxon>Diptera</taxon>
        <taxon>Brachycera</taxon>
        <taxon>Muscomorpha</taxon>
        <taxon>Ephydroidea</taxon>
        <taxon>Drosophilidae</taxon>
        <taxon>Drosophila</taxon>
        <taxon>Sophophora</taxon>
    </lineage>
</organism>
<keyword evidence="1" id="KW-0732">Signal</keyword>
<dbReference type="PANTHER" id="PTHR21068:SF43">
    <property type="entry name" value="SPARTIN"/>
    <property type="match status" value="1"/>
</dbReference>
<evidence type="ECO:0000256" key="1">
    <source>
        <dbReference type="SAM" id="SignalP"/>
    </source>
</evidence>
<dbReference type="Proteomes" id="UP000002282">
    <property type="component" value="Chromosome 3R"/>
</dbReference>
<feature type="signal peptide" evidence="1">
    <location>
        <begin position="1"/>
        <end position="23"/>
    </location>
</feature>
<feature type="chain" id="PRO_5006459196" description="Senescence domain-containing protein" evidence="1">
    <location>
        <begin position="24"/>
        <end position="192"/>
    </location>
</feature>
<evidence type="ECO:0000313" key="4">
    <source>
        <dbReference type="Proteomes" id="UP000002282"/>
    </source>
</evidence>